<evidence type="ECO:0000256" key="3">
    <source>
        <dbReference type="ARBA" id="ARBA00022449"/>
    </source>
</evidence>
<feature type="transmembrane region" description="Helical" evidence="10">
    <location>
        <begin position="91"/>
        <end position="114"/>
    </location>
</feature>
<feature type="region of interest" description="Disordered" evidence="9">
    <location>
        <begin position="492"/>
        <end position="530"/>
    </location>
</feature>
<feature type="transmembrane region" description="Helical" evidence="10">
    <location>
        <begin position="273"/>
        <end position="293"/>
    </location>
</feature>
<dbReference type="InterPro" id="IPR036721">
    <property type="entry name" value="RCK_C_sf"/>
</dbReference>
<keyword evidence="4" id="KW-1003">Cell membrane</keyword>
<dbReference type="PANTHER" id="PTHR32507:SF7">
    <property type="entry name" value="K(+)_H(+) ANTIPORTER NHAP2"/>
    <property type="match status" value="1"/>
</dbReference>
<dbReference type="NCBIfam" id="NF003715">
    <property type="entry name" value="PRK05326.1-2"/>
    <property type="match status" value="1"/>
</dbReference>
<dbReference type="PROSITE" id="PS51202">
    <property type="entry name" value="RCK_C"/>
    <property type="match status" value="1"/>
</dbReference>
<feature type="transmembrane region" description="Helical" evidence="10">
    <location>
        <begin position="6"/>
        <end position="28"/>
    </location>
</feature>
<dbReference type="Gene3D" id="1.20.1530.20">
    <property type="match status" value="1"/>
</dbReference>
<keyword evidence="7" id="KW-0406">Ion transport</keyword>
<sequence length="530" mass="54373">MTLRELTPVLLLGAGVLLAAVVAVRLSARTGLPSLLLYLGLGLLLGEDGLGIAFDDARLTQVLGYSALVLILAEGGLTTRWAAVRPVMAPAAVLATLGTAVSIAVTAAAAHVLLDVPWALALLVGAAVSSTDAAAVFSVLRAVPLPRRLVGMLEAESGLNDAPVVIAVVALTDAAMGEASHPWWFLVGEAVFELVAGAAIGLAVGAAGAAGLRRTALPSAGLYPIAVLGLTVGAYALADLAHASGFLATYLCALHLGNARLPHRAATRGVAEAFGWLAQIGLFVMLGLLASPGQLPAQVLPALAVGIALTFLARPASVLVSLLPFRVRAAEAAFLSWAGLRGAVPIVLATVPLVAGVPGSQRIFDLVVVLVTVQTLVQGPTLPWVARVLRLQTDAAAEELDVEVSPLGTLSADVVRVRVGPRSRLHGVEVFELRLPVGANVTLIARDGRTFVPTPRTALQHGDDVLVVTAAAEREAVENRLQAISAGGKLAGWGPAERGAGGGQDGRRGGGAAKRGRRWRAPRIIGTRRE</sequence>
<keyword evidence="13" id="KW-1185">Reference proteome</keyword>
<keyword evidence="2" id="KW-0813">Transport</keyword>
<comment type="caution">
    <text evidence="12">The sequence shown here is derived from an EMBL/GenBank/DDBJ whole genome shotgun (WGS) entry which is preliminary data.</text>
</comment>
<feature type="transmembrane region" description="Helical" evidence="10">
    <location>
        <begin position="35"/>
        <end position="54"/>
    </location>
</feature>
<accession>A0ABP9IA55</accession>
<feature type="transmembrane region" description="Helical" evidence="10">
    <location>
        <begin position="299"/>
        <end position="322"/>
    </location>
</feature>
<comment type="subcellular location">
    <subcellularLocation>
        <location evidence="1">Cell membrane</location>
        <topology evidence="1">Multi-pass membrane protein</topology>
    </subcellularLocation>
</comment>
<feature type="transmembrane region" description="Helical" evidence="10">
    <location>
        <begin position="164"/>
        <end position="184"/>
    </location>
</feature>
<evidence type="ECO:0000256" key="7">
    <source>
        <dbReference type="ARBA" id="ARBA00023065"/>
    </source>
</evidence>
<evidence type="ECO:0000256" key="2">
    <source>
        <dbReference type="ARBA" id="ARBA00022448"/>
    </source>
</evidence>
<gene>
    <name evidence="12" type="ORF">GCM10023225_30320</name>
</gene>
<evidence type="ECO:0000256" key="5">
    <source>
        <dbReference type="ARBA" id="ARBA00022692"/>
    </source>
</evidence>
<evidence type="ECO:0000313" key="13">
    <source>
        <dbReference type="Proteomes" id="UP001501195"/>
    </source>
</evidence>
<evidence type="ECO:0000256" key="1">
    <source>
        <dbReference type="ARBA" id="ARBA00004651"/>
    </source>
</evidence>
<feature type="domain" description="RCK C-terminal" evidence="11">
    <location>
        <begin position="402"/>
        <end position="483"/>
    </location>
</feature>
<name>A0ABP9IA55_9ACTN</name>
<feature type="transmembrane region" description="Helical" evidence="10">
    <location>
        <begin position="190"/>
        <end position="212"/>
    </location>
</feature>
<proteinExistence type="predicted"/>
<reference evidence="13" key="1">
    <citation type="journal article" date="2019" name="Int. J. Syst. Evol. Microbiol.">
        <title>The Global Catalogue of Microorganisms (GCM) 10K type strain sequencing project: providing services to taxonomists for standard genome sequencing and annotation.</title>
        <authorList>
            <consortium name="The Broad Institute Genomics Platform"/>
            <consortium name="The Broad Institute Genome Sequencing Center for Infectious Disease"/>
            <person name="Wu L."/>
            <person name="Ma J."/>
        </authorList>
    </citation>
    <scope>NUCLEOTIDE SEQUENCE [LARGE SCALE GENOMIC DNA]</scope>
    <source>
        <strain evidence="13">JCM 18126</strain>
    </source>
</reference>
<feature type="transmembrane region" description="Helical" evidence="10">
    <location>
        <begin position="243"/>
        <end position="261"/>
    </location>
</feature>
<dbReference type="RefSeq" id="WP_345713551.1">
    <property type="nucleotide sequence ID" value="NZ_BAABIL010000538.1"/>
</dbReference>
<evidence type="ECO:0000313" key="12">
    <source>
        <dbReference type="EMBL" id="GAA4991868.1"/>
    </source>
</evidence>
<feature type="transmembrane region" description="Helical" evidence="10">
    <location>
        <begin position="60"/>
        <end position="79"/>
    </location>
</feature>
<evidence type="ECO:0000256" key="4">
    <source>
        <dbReference type="ARBA" id="ARBA00022475"/>
    </source>
</evidence>
<dbReference type="InterPro" id="IPR006037">
    <property type="entry name" value="RCK_C"/>
</dbReference>
<dbReference type="NCBIfam" id="NF003716">
    <property type="entry name" value="PRK05326.1-3"/>
    <property type="match status" value="1"/>
</dbReference>
<organism evidence="12 13">
    <name type="scientific">Kineococcus glutinatus</name>
    <dbReference type="NCBI Taxonomy" id="1070872"/>
    <lineage>
        <taxon>Bacteria</taxon>
        <taxon>Bacillati</taxon>
        <taxon>Actinomycetota</taxon>
        <taxon>Actinomycetes</taxon>
        <taxon>Kineosporiales</taxon>
        <taxon>Kineosporiaceae</taxon>
        <taxon>Kineococcus</taxon>
    </lineage>
</organism>
<feature type="transmembrane region" description="Helical" evidence="10">
    <location>
        <begin position="334"/>
        <end position="357"/>
    </location>
</feature>
<keyword evidence="6 10" id="KW-1133">Transmembrane helix</keyword>
<evidence type="ECO:0000256" key="9">
    <source>
        <dbReference type="SAM" id="MobiDB-lite"/>
    </source>
</evidence>
<feature type="transmembrane region" description="Helical" evidence="10">
    <location>
        <begin position="120"/>
        <end position="143"/>
    </location>
</feature>
<evidence type="ECO:0000256" key="10">
    <source>
        <dbReference type="SAM" id="Phobius"/>
    </source>
</evidence>
<feature type="transmembrane region" description="Helical" evidence="10">
    <location>
        <begin position="219"/>
        <end position="237"/>
    </location>
</feature>
<keyword evidence="8 10" id="KW-0472">Membrane</keyword>
<dbReference type="Pfam" id="PF02080">
    <property type="entry name" value="TrkA_C"/>
    <property type="match status" value="1"/>
</dbReference>
<evidence type="ECO:0000256" key="8">
    <source>
        <dbReference type="ARBA" id="ARBA00023136"/>
    </source>
</evidence>
<dbReference type="Pfam" id="PF00999">
    <property type="entry name" value="Na_H_Exchanger"/>
    <property type="match status" value="1"/>
</dbReference>
<dbReference type="PANTHER" id="PTHR32507">
    <property type="entry name" value="NA(+)/H(+) ANTIPORTER 1"/>
    <property type="match status" value="1"/>
</dbReference>
<dbReference type="EMBL" id="BAABIL010000538">
    <property type="protein sequence ID" value="GAA4991868.1"/>
    <property type="molecule type" value="Genomic_DNA"/>
</dbReference>
<keyword evidence="5 10" id="KW-0812">Transmembrane</keyword>
<evidence type="ECO:0000259" key="11">
    <source>
        <dbReference type="PROSITE" id="PS51202"/>
    </source>
</evidence>
<keyword evidence="3" id="KW-0050">Antiport</keyword>
<protein>
    <submittedName>
        <fullName evidence="12">Potassium/proton antiporter</fullName>
    </submittedName>
</protein>
<dbReference type="SUPFAM" id="SSF116726">
    <property type="entry name" value="TrkA C-terminal domain-like"/>
    <property type="match status" value="1"/>
</dbReference>
<feature type="compositionally biased region" description="Gly residues" evidence="9">
    <location>
        <begin position="499"/>
        <end position="513"/>
    </location>
</feature>
<dbReference type="InterPro" id="IPR038770">
    <property type="entry name" value="Na+/solute_symporter_sf"/>
</dbReference>
<dbReference type="Gene3D" id="3.30.70.1450">
    <property type="entry name" value="Regulator of K+ conductance, C-terminal domain"/>
    <property type="match status" value="1"/>
</dbReference>
<dbReference type="Proteomes" id="UP001501195">
    <property type="component" value="Unassembled WGS sequence"/>
</dbReference>
<evidence type="ECO:0000256" key="6">
    <source>
        <dbReference type="ARBA" id="ARBA00022989"/>
    </source>
</evidence>
<dbReference type="InterPro" id="IPR006153">
    <property type="entry name" value="Cation/H_exchanger_TM"/>
</dbReference>